<dbReference type="GO" id="GO:0016020">
    <property type="term" value="C:membrane"/>
    <property type="evidence" value="ECO:0007669"/>
    <property type="project" value="UniProtKB-SubCell"/>
</dbReference>
<keyword evidence="10" id="KW-1185">Reference proteome</keyword>
<evidence type="ECO:0000256" key="6">
    <source>
        <dbReference type="SAM" id="Phobius"/>
    </source>
</evidence>
<dbReference type="PANTHER" id="PTHR21659:SF42">
    <property type="entry name" value="UPF0057 MEMBRANE PROTEIN ZK632.10-RELATED"/>
    <property type="match status" value="1"/>
</dbReference>
<reference evidence="7 10" key="2">
    <citation type="submission" date="2016-10" db="EMBL/GenBank/DDBJ databases">
        <authorList>
            <person name="de Groot N.N."/>
        </authorList>
    </citation>
    <scope>NUCLEOTIDE SEQUENCE [LARGE SCALE GENOMIC DNA]</scope>
    <source>
        <strain evidence="7 10">CBS 141442</strain>
        <strain evidence="8">PYCC 4715</strain>
    </source>
</reference>
<dbReference type="Proteomes" id="UP000182334">
    <property type="component" value="Chromosome VII"/>
</dbReference>
<evidence type="ECO:0000256" key="4">
    <source>
        <dbReference type="ARBA" id="ARBA00022989"/>
    </source>
</evidence>
<feature type="transmembrane region" description="Helical" evidence="6">
    <location>
        <begin position="6"/>
        <end position="22"/>
    </location>
</feature>
<keyword evidence="5 6" id="KW-0472">Membrane</keyword>
<dbReference type="AlphaFoldDB" id="A0A1L0C335"/>
<evidence type="ECO:0000313" key="9">
    <source>
        <dbReference type="Proteomes" id="UP000182259"/>
    </source>
</evidence>
<evidence type="ECO:0000313" key="8">
    <source>
        <dbReference type="EMBL" id="SGZ58963.1"/>
    </source>
</evidence>
<comment type="subcellular location">
    <subcellularLocation>
        <location evidence="1">Membrane</location>
    </subcellularLocation>
</comment>
<evidence type="ECO:0000313" key="7">
    <source>
        <dbReference type="EMBL" id="SGZ58001.1"/>
    </source>
</evidence>
<evidence type="ECO:0000256" key="2">
    <source>
        <dbReference type="ARBA" id="ARBA00009530"/>
    </source>
</evidence>
<accession>A0A1L0C335</accession>
<name>A0A1L0C335_9ASCO</name>
<evidence type="ECO:0000313" key="10">
    <source>
        <dbReference type="Proteomes" id="UP000182334"/>
    </source>
</evidence>
<dbReference type="EMBL" id="LT635770">
    <property type="protein sequence ID" value="SGZ58963.1"/>
    <property type="molecule type" value="Genomic_DNA"/>
</dbReference>
<reference evidence="9" key="1">
    <citation type="submission" date="2016-10" db="EMBL/GenBank/DDBJ databases">
        <authorList>
            <person name="Geijer C."/>
            <person name="Jareborg N."/>
            <person name="Dainat J."/>
        </authorList>
    </citation>
    <scope>NUCLEOTIDE SEQUENCE [LARGE SCALE GENOMIC DNA]</scope>
    <source>
        <strain evidence="9">PYCC 4715</strain>
    </source>
</reference>
<protein>
    <submittedName>
        <fullName evidence="7">CIC11C00000000808</fullName>
    </submittedName>
    <submittedName>
        <fullName evidence="8">CIC11C00000005332</fullName>
    </submittedName>
</protein>
<feature type="transmembrane region" description="Helical" evidence="6">
    <location>
        <begin position="34"/>
        <end position="55"/>
    </location>
</feature>
<dbReference type="Proteomes" id="UP000182259">
    <property type="component" value="Chromosome VII"/>
</dbReference>
<comment type="similarity">
    <text evidence="2">Belongs to the UPF0057 (PMP3) family.</text>
</comment>
<keyword evidence="4 6" id="KW-1133">Transmembrane helix</keyword>
<evidence type="ECO:0000256" key="5">
    <source>
        <dbReference type="ARBA" id="ARBA00023136"/>
    </source>
</evidence>
<gene>
    <name evidence="8" type="ORF">SAMEA4029009_CIC11G00000005332</name>
    <name evidence="7" type="ORF">SAMEA4029010_CIC11G00000000808</name>
</gene>
<dbReference type="PANTHER" id="PTHR21659">
    <property type="entry name" value="HYDROPHOBIC PROTEIN RCI2 LOW TEMPERATURE AND SALT RESPONSIVE PROTEIN LTI6 -RELATED"/>
    <property type="match status" value="1"/>
</dbReference>
<evidence type="ECO:0000256" key="1">
    <source>
        <dbReference type="ARBA" id="ARBA00004370"/>
    </source>
</evidence>
<evidence type="ECO:0000256" key="3">
    <source>
        <dbReference type="ARBA" id="ARBA00022692"/>
    </source>
</evidence>
<dbReference type="OrthoDB" id="2802411at2759"/>
<organism evidence="7 10">
    <name type="scientific">Sungouiella intermedia</name>
    <dbReference type="NCBI Taxonomy" id="45354"/>
    <lineage>
        <taxon>Eukaryota</taxon>
        <taxon>Fungi</taxon>
        <taxon>Dikarya</taxon>
        <taxon>Ascomycota</taxon>
        <taxon>Saccharomycotina</taxon>
        <taxon>Pichiomycetes</taxon>
        <taxon>Metschnikowiaceae</taxon>
        <taxon>Sungouiella</taxon>
    </lineage>
</organism>
<dbReference type="Pfam" id="PF01679">
    <property type="entry name" value="Pmp3"/>
    <property type="match status" value="1"/>
</dbReference>
<keyword evidence="3 6" id="KW-0812">Transmembrane</keyword>
<dbReference type="EMBL" id="LT635762">
    <property type="protein sequence ID" value="SGZ58001.1"/>
    <property type="molecule type" value="Genomic_DNA"/>
</dbReference>
<sequence>MHARDWFMVLLAIFFPPLPVAVKRGLSMDLAINICLSILGYFPGLIHACYIISMYPYSESYAAVGGDGHNHRSDYGSVTV</sequence>
<dbReference type="InterPro" id="IPR000612">
    <property type="entry name" value="PMP3"/>
</dbReference>
<proteinExistence type="inferred from homology"/>